<gene>
    <name evidence="2" type="ORF">Strain138_002401</name>
    <name evidence="3" type="ORF">Strain318_002400</name>
</gene>
<keyword evidence="1" id="KW-0812">Transmembrane</keyword>
<dbReference type="Proteomes" id="UP001229955">
    <property type="component" value="Chromosome"/>
</dbReference>
<feature type="transmembrane region" description="Helical" evidence="1">
    <location>
        <begin position="6"/>
        <end position="28"/>
    </location>
</feature>
<evidence type="ECO:0000313" key="3">
    <source>
        <dbReference type="EMBL" id="WKW15992.1"/>
    </source>
</evidence>
<reference evidence="2" key="1">
    <citation type="submission" date="2023-07" db="EMBL/GenBank/DDBJ databases">
        <authorList>
            <person name="Haufschild T."/>
            <person name="Kallscheuer N."/>
            <person name="Hammer J."/>
            <person name="Kohn T."/>
            <person name="Kabuu M."/>
            <person name="Jogler M."/>
            <person name="Wohfarth N."/>
            <person name="Heuer A."/>
            <person name="Rohde M."/>
            <person name="van Teeseling M.C.F."/>
            <person name="Jogler C."/>
        </authorList>
    </citation>
    <scope>NUCLEOTIDE SEQUENCE</scope>
    <source>
        <strain evidence="2">Strain 138</strain>
        <strain evidence="3">Strain 318</strain>
    </source>
</reference>
<accession>A0AA49K240</accession>
<dbReference type="EMBL" id="CP130612">
    <property type="protein sequence ID" value="WKW13086.1"/>
    <property type="molecule type" value="Genomic_DNA"/>
</dbReference>
<name>A0AA49JW55_9BACT</name>
<organism evidence="2">
    <name type="scientific">Pseudogemmatithrix spongiicola</name>
    <dbReference type="NCBI Taxonomy" id="3062599"/>
    <lineage>
        <taxon>Bacteria</taxon>
        <taxon>Pseudomonadati</taxon>
        <taxon>Gemmatimonadota</taxon>
        <taxon>Gemmatimonadia</taxon>
        <taxon>Gemmatimonadales</taxon>
        <taxon>Gemmatimonadaceae</taxon>
        <taxon>Pseudogemmatithrix</taxon>
    </lineage>
</organism>
<dbReference type="RefSeq" id="WP_367885948.1">
    <property type="nucleotide sequence ID" value="NZ_CP130612.1"/>
</dbReference>
<keyword evidence="1" id="KW-0472">Membrane</keyword>
<evidence type="ECO:0000256" key="1">
    <source>
        <dbReference type="SAM" id="Phobius"/>
    </source>
</evidence>
<sequence>MPENAIYYQVAYGALIAMFVGYALSIRLRRAAVARKREAMERAR</sequence>
<dbReference type="EMBL" id="CP130613">
    <property type="protein sequence ID" value="WKW15992.1"/>
    <property type="molecule type" value="Genomic_DNA"/>
</dbReference>
<dbReference type="KEGG" id="pspc:Strain318_002400"/>
<evidence type="ECO:0000313" key="2">
    <source>
        <dbReference type="EMBL" id="WKW13086.1"/>
    </source>
</evidence>
<dbReference type="AlphaFoldDB" id="A0AA49JW55"/>
<keyword evidence="4" id="KW-1185">Reference proteome</keyword>
<keyword evidence="1" id="KW-1133">Transmembrane helix</keyword>
<evidence type="ECO:0008006" key="5">
    <source>
        <dbReference type="Google" id="ProtNLM"/>
    </source>
</evidence>
<protein>
    <recommendedName>
        <fullName evidence="5">Heme exporter protein D</fullName>
    </recommendedName>
</protein>
<evidence type="ECO:0000313" key="4">
    <source>
        <dbReference type="Proteomes" id="UP001229955"/>
    </source>
</evidence>
<proteinExistence type="predicted"/>
<accession>A0AA49JW55</accession>